<dbReference type="PANTHER" id="PTHR20854">
    <property type="entry name" value="INOSITOL MONOPHOSPHATASE"/>
    <property type="match status" value="1"/>
</dbReference>
<protein>
    <recommendedName>
        <fullName evidence="5 10">Inositol-1-monophosphatase</fullName>
        <ecNumber evidence="4 10">3.1.3.25</ecNumber>
    </recommendedName>
</protein>
<evidence type="ECO:0000256" key="6">
    <source>
        <dbReference type="ARBA" id="ARBA00022723"/>
    </source>
</evidence>
<dbReference type="GO" id="GO:0008934">
    <property type="term" value="F:inositol monophosphate 1-phosphatase activity"/>
    <property type="evidence" value="ECO:0007669"/>
    <property type="project" value="InterPro"/>
</dbReference>
<dbReference type="InterPro" id="IPR022337">
    <property type="entry name" value="Inositol_monophosphatase_SuhB"/>
</dbReference>
<evidence type="ECO:0000256" key="10">
    <source>
        <dbReference type="RuleBase" id="RU364068"/>
    </source>
</evidence>
<dbReference type="Gene3D" id="3.30.540.10">
    <property type="entry name" value="Fructose-1,6-Bisphosphatase, subunit A, domain 1"/>
    <property type="match status" value="1"/>
</dbReference>
<evidence type="ECO:0000313" key="12">
    <source>
        <dbReference type="Proteomes" id="UP000293550"/>
    </source>
</evidence>
<dbReference type="GO" id="GO:0006020">
    <property type="term" value="P:inositol metabolic process"/>
    <property type="evidence" value="ECO:0007669"/>
    <property type="project" value="TreeGrafter"/>
</dbReference>
<evidence type="ECO:0000256" key="4">
    <source>
        <dbReference type="ARBA" id="ARBA00013106"/>
    </source>
</evidence>
<dbReference type="InterPro" id="IPR033942">
    <property type="entry name" value="IMPase"/>
</dbReference>
<name>A0A4Q7DKF8_9PROT</name>
<dbReference type="Proteomes" id="UP000293550">
    <property type="component" value="Unassembled WGS sequence"/>
</dbReference>
<feature type="binding site" evidence="9">
    <location>
        <position position="92"/>
    </location>
    <ligand>
        <name>Mg(2+)</name>
        <dbReference type="ChEBI" id="CHEBI:18420"/>
        <label>1</label>
        <note>catalytic</note>
    </ligand>
</feature>
<dbReference type="FunFam" id="3.30.540.10:FF:000003">
    <property type="entry name" value="Inositol-1-monophosphatase"/>
    <property type="match status" value="1"/>
</dbReference>
<proteinExistence type="inferred from homology"/>
<dbReference type="EMBL" id="SCFB01000002">
    <property type="protein sequence ID" value="RZI46870.1"/>
    <property type="molecule type" value="Genomic_DNA"/>
</dbReference>
<comment type="caution">
    <text evidence="11">The sequence shown here is derived from an EMBL/GenBank/DDBJ whole genome shotgun (WGS) entry which is preliminary data.</text>
</comment>
<evidence type="ECO:0000256" key="2">
    <source>
        <dbReference type="ARBA" id="ARBA00001946"/>
    </source>
</evidence>
<dbReference type="PANTHER" id="PTHR20854:SF4">
    <property type="entry name" value="INOSITOL-1-MONOPHOSPHATASE-RELATED"/>
    <property type="match status" value="1"/>
</dbReference>
<evidence type="ECO:0000256" key="9">
    <source>
        <dbReference type="PIRSR" id="PIRSR600760-2"/>
    </source>
</evidence>
<dbReference type="InterPro" id="IPR000760">
    <property type="entry name" value="Inositol_monophosphatase-like"/>
</dbReference>
<dbReference type="InterPro" id="IPR020550">
    <property type="entry name" value="Inositol_monophosphatase_CS"/>
</dbReference>
<dbReference type="PROSITE" id="PS00629">
    <property type="entry name" value="IMP_1"/>
    <property type="match status" value="1"/>
</dbReference>
<evidence type="ECO:0000256" key="1">
    <source>
        <dbReference type="ARBA" id="ARBA00001033"/>
    </source>
</evidence>
<dbReference type="AlphaFoldDB" id="A0A4Q7DKF8"/>
<dbReference type="OrthoDB" id="9785695at2"/>
<gene>
    <name evidence="11" type="ORF">EQU50_01205</name>
</gene>
<evidence type="ECO:0000256" key="5">
    <source>
        <dbReference type="ARBA" id="ARBA00019784"/>
    </source>
</evidence>
<keyword evidence="7 10" id="KW-0378">Hydrolase</keyword>
<dbReference type="GO" id="GO:0046854">
    <property type="term" value="P:phosphatidylinositol phosphate biosynthetic process"/>
    <property type="evidence" value="ECO:0007669"/>
    <property type="project" value="InterPro"/>
</dbReference>
<feature type="binding site" evidence="9">
    <location>
        <position position="94"/>
    </location>
    <ligand>
        <name>Mg(2+)</name>
        <dbReference type="ChEBI" id="CHEBI:18420"/>
        <label>1</label>
        <note>catalytic</note>
    </ligand>
</feature>
<dbReference type="GO" id="GO:0046872">
    <property type="term" value="F:metal ion binding"/>
    <property type="evidence" value="ECO:0007669"/>
    <property type="project" value="UniProtKB-KW"/>
</dbReference>
<comment type="similarity">
    <text evidence="3 10">Belongs to the inositol monophosphatase superfamily.</text>
</comment>
<dbReference type="SUPFAM" id="SSF56655">
    <property type="entry name" value="Carbohydrate phosphatase"/>
    <property type="match status" value="1"/>
</dbReference>
<dbReference type="RefSeq" id="WP_130153341.1">
    <property type="nucleotide sequence ID" value="NZ_SCFB01000002.1"/>
</dbReference>
<dbReference type="Gene3D" id="3.40.190.80">
    <property type="match status" value="1"/>
</dbReference>
<feature type="binding site" evidence="9">
    <location>
        <position position="75"/>
    </location>
    <ligand>
        <name>Mg(2+)</name>
        <dbReference type="ChEBI" id="CHEBI:18420"/>
        <label>1</label>
        <note>catalytic</note>
    </ligand>
</feature>
<evidence type="ECO:0000256" key="7">
    <source>
        <dbReference type="ARBA" id="ARBA00022801"/>
    </source>
</evidence>
<dbReference type="InterPro" id="IPR020583">
    <property type="entry name" value="Inositol_monoP_metal-BS"/>
</dbReference>
<dbReference type="GO" id="GO:0007165">
    <property type="term" value="P:signal transduction"/>
    <property type="evidence" value="ECO:0007669"/>
    <property type="project" value="TreeGrafter"/>
</dbReference>
<dbReference type="Pfam" id="PF00459">
    <property type="entry name" value="Inositol_P"/>
    <property type="match status" value="1"/>
</dbReference>
<organism evidence="11 12">
    <name type="scientific">Candidatus Finniella inopinata</name>
    <dbReference type="NCBI Taxonomy" id="1696036"/>
    <lineage>
        <taxon>Bacteria</taxon>
        <taxon>Pseudomonadati</taxon>
        <taxon>Pseudomonadota</taxon>
        <taxon>Alphaproteobacteria</taxon>
        <taxon>Holosporales</taxon>
        <taxon>Candidatus Paracaedibacteraceae</taxon>
        <taxon>Candidatus Finniella</taxon>
    </lineage>
</organism>
<evidence type="ECO:0000313" key="11">
    <source>
        <dbReference type="EMBL" id="RZI46870.1"/>
    </source>
</evidence>
<dbReference type="PRINTS" id="PR00377">
    <property type="entry name" value="IMPHPHTASES"/>
</dbReference>
<keyword evidence="12" id="KW-1185">Reference proteome</keyword>
<accession>A0A4Q7DKF8</accession>
<dbReference type="CDD" id="cd01639">
    <property type="entry name" value="IMPase"/>
    <property type="match status" value="1"/>
</dbReference>
<dbReference type="PRINTS" id="PR01959">
    <property type="entry name" value="SBIMPHPHTASE"/>
</dbReference>
<comment type="cofactor">
    <cofactor evidence="2 9 10">
        <name>Mg(2+)</name>
        <dbReference type="ChEBI" id="CHEBI:18420"/>
    </cofactor>
</comment>
<keyword evidence="8 9" id="KW-0460">Magnesium</keyword>
<evidence type="ECO:0000256" key="3">
    <source>
        <dbReference type="ARBA" id="ARBA00009759"/>
    </source>
</evidence>
<feature type="binding site" evidence="9">
    <location>
        <position position="95"/>
    </location>
    <ligand>
        <name>Mg(2+)</name>
        <dbReference type="ChEBI" id="CHEBI:18420"/>
        <label>1</label>
        <note>catalytic</note>
    </ligand>
</feature>
<feature type="binding site" evidence="9">
    <location>
        <position position="220"/>
    </location>
    <ligand>
        <name>Mg(2+)</name>
        <dbReference type="ChEBI" id="CHEBI:18420"/>
        <label>2</label>
    </ligand>
</feature>
<dbReference type="PROSITE" id="PS00630">
    <property type="entry name" value="IMP_2"/>
    <property type="match status" value="1"/>
</dbReference>
<evidence type="ECO:0000256" key="8">
    <source>
        <dbReference type="ARBA" id="ARBA00022842"/>
    </source>
</evidence>
<sequence length="266" mass="29252">MTHARSPGCSPAMNVMMAAVLKAARGIIRDFGEIEHLQVSKKGLGDFVSTADRRSEKILIEELSKARPDYSFLAEESGAMKGTDPHHTWVIDPLDGTTNFLHSIPHFAITVALKKDFEIIAGITYDPIKDEMYWAEKGKGAFMNQRRLRVSGRRQLDEALVAIGTPFGDHGDRVLFQKHLEKIMPITAGTRRLGAAALDLAYVAAGRFDAFFENHLQPWDLAAGILLVKEAGGYVSEISGTKNMFETGSVLAANPELFEPLQKLLG</sequence>
<keyword evidence="6 9" id="KW-0479">Metal-binding</keyword>
<reference evidence="11 12" key="1">
    <citation type="submission" date="2018-10" db="EMBL/GenBank/DDBJ databases">
        <title>An updated phylogeny of the Alphaproteobacteria reveals that the parasitic Rickettsiales and Holosporales have independent origins.</title>
        <authorList>
            <person name="Munoz-Gomez S.A."/>
            <person name="Hess S."/>
            <person name="Burger G."/>
            <person name="Lang B.F."/>
            <person name="Susko E."/>
            <person name="Slamovits C.H."/>
            <person name="Roger A.J."/>
        </authorList>
    </citation>
    <scope>NUCLEOTIDE SEQUENCE [LARGE SCALE GENOMIC DNA]</scope>
    <source>
        <strain evidence="11">HOLO01</strain>
    </source>
</reference>
<comment type="catalytic activity">
    <reaction evidence="1 10">
        <text>a myo-inositol phosphate + H2O = myo-inositol + phosphate</text>
        <dbReference type="Rhea" id="RHEA:24056"/>
        <dbReference type="ChEBI" id="CHEBI:15377"/>
        <dbReference type="ChEBI" id="CHEBI:17268"/>
        <dbReference type="ChEBI" id="CHEBI:43474"/>
        <dbReference type="ChEBI" id="CHEBI:84139"/>
        <dbReference type="EC" id="3.1.3.25"/>
    </reaction>
</comment>
<dbReference type="EC" id="3.1.3.25" evidence="4 10"/>